<protein>
    <submittedName>
        <fullName evidence="3">Tripartite tricarboxylate transporter substrate binding protein</fullName>
    </submittedName>
</protein>
<accession>A0A7X6DJ03</accession>
<proteinExistence type="inferred from homology"/>
<dbReference type="InterPro" id="IPR042100">
    <property type="entry name" value="Bug_dom1"/>
</dbReference>
<dbReference type="CDD" id="cd07012">
    <property type="entry name" value="PBP2_Bug_TTT"/>
    <property type="match status" value="1"/>
</dbReference>
<dbReference type="InterPro" id="IPR005064">
    <property type="entry name" value="BUG"/>
</dbReference>
<name>A0A7X6DJ03_9BURK</name>
<dbReference type="Gene3D" id="3.40.190.10">
    <property type="entry name" value="Periplasmic binding protein-like II"/>
    <property type="match status" value="1"/>
</dbReference>
<dbReference type="Gene3D" id="3.40.190.150">
    <property type="entry name" value="Bordetella uptake gene, domain 1"/>
    <property type="match status" value="1"/>
</dbReference>
<evidence type="ECO:0000256" key="2">
    <source>
        <dbReference type="SAM" id="SignalP"/>
    </source>
</evidence>
<feature type="chain" id="PRO_5031347334" evidence="2">
    <location>
        <begin position="25"/>
        <end position="323"/>
    </location>
</feature>
<sequence>MRTRTFLLSFVAAAAAFVSSHSLAAYPDKPIRLVVPSAPGGAPDVLMRSLAQQMSVQMGVPIVIDNKPGGSYVIGTMDVVKAAPDGYTLGYGNIVSLATNRGLMSNIPYDLDKDLTLIGNSFKVVNMMIVNNDLPVKNVKELIAYAKKNPGKIAFGSGGNGTTDHLGVELFKSMTGTHLLHVPYKGTSSALTDLQGGQIQLMMSNTPLAGPPAQAGRVRPLAVSSRTRSPSYPDIPTLDEAGVKGFEVISWGGLIGPPGMPKDIVERINKEMRAALASQAVKDRYKVLGAEPDPSSPEEFREHARRETVKWAQVIKFSGAKVD</sequence>
<dbReference type="SUPFAM" id="SSF53850">
    <property type="entry name" value="Periplasmic binding protein-like II"/>
    <property type="match status" value="1"/>
</dbReference>
<dbReference type="PANTHER" id="PTHR42928:SF5">
    <property type="entry name" value="BLR1237 PROTEIN"/>
    <property type="match status" value="1"/>
</dbReference>
<keyword evidence="2" id="KW-0732">Signal</keyword>
<reference evidence="3 4" key="1">
    <citation type="journal article" date="2020" name="Nature">
        <title>Bacterial chemolithoautotrophy via manganese oxidation.</title>
        <authorList>
            <person name="Yu H."/>
            <person name="Leadbetter J.R."/>
        </authorList>
    </citation>
    <scope>NUCLEOTIDE SEQUENCE [LARGE SCALE GENOMIC DNA]</scope>
    <source>
        <strain evidence="3 4">RBP-1</strain>
    </source>
</reference>
<evidence type="ECO:0000256" key="1">
    <source>
        <dbReference type="ARBA" id="ARBA00006987"/>
    </source>
</evidence>
<dbReference type="Pfam" id="PF03401">
    <property type="entry name" value="TctC"/>
    <property type="match status" value="1"/>
</dbReference>
<keyword evidence="4" id="KW-1185">Reference proteome</keyword>
<comment type="similarity">
    <text evidence="1">Belongs to the UPF0065 (bug) family.</text>
</comment>
<dbReference type="AlphaFoldDB" id="A0A7X6DJ03"/>
<dbReference type="EMBL" id="VTOX01000008">
    <property type="protein sequence ID" value="NKE68053.1"/>
    <property type="molecule type" value="Genomic_DNA"/>
</dbReference>
<comment type="caution">
    <text evidence="3">The sequence shown here is derived from an EMBL/GenBank/DDBJ whole genome shotgun (WGS) entry which is preliminary data.</text>
</comment>
<gene>
    <name evidence="3" type="ORF">RAMLITH_19705</name>
</gene>
<evidence type="ECO:0000313" key="3">
    <source>
        <dbReference type="EMBL" id="NKE68053.1"/>
    </source>
</evidence>
<dbReference type="PIRSF" id="PIRSF017082">
    <property type="entry name" value="YflP"/>
    <property type="match status" value="1"/>
</dbReference>
<organism evidence="3 4">
    <name type="scientific">Ramlibacter lithotrophicus</name>
    <dbReference type="NCBI Taxonomy" id="2606681"/>
    <lineage>
        <taxon>Bacteria</taxon>
        <taxon>Pseudomonadati</taxon>
        <taxon>Pseudomonadota</taxon>
        <taxon>Betaproteobacteria</taxon>
        <taxon>Burkholderiales</taxon>
        <taxon>Comamonadaceae</taxon>
        <taxon>Ramlibacter</taxon>
    </lineage>
</organism>
<evidence type="ECO:0000313" key="4">
    <source>
        <dbReference type="Proteomes" id="UP000521868"/>
    </source>
</evidence>
<dbReference type="PANTHER" id="PTHR42928">
    <property type="entry name" value="TRICARBOXYLATE-BINDING PROTEIN"/>
    <property type="match status" value="1"/>
</dbReference>
<dbReference type="Proteomes" id="UP000521868">
    <property type="component" value="Unassembled WGS sequence"/>
</dbReference>
<feature type="signal peptide" evidence="2">
    <location>
        <begin position="1"/>
        <end position="24"/>
    </location>
</feature>